<dbReference type="EMBL" id="JAPEVB010000005">
    <property type="protein sequence ID" value="KAJ4387255.1"/>
    <property type="molecule type" value="Genomic_DNA"/>
</dbReference>
<sequence>MWEWSKLHSTSLLVQFPPAHPGHRSRRSQVDNGRRTWRVRGVPREFDKSRLSLVLRQHPDLQCHTQEPSESDGNPDNGVRVYTLAPDIRHQEQVATIRFDNLPLKLRTLRLYSQSSSINISIDSENTATAPSRQGCPSETVIITLDERFDGITPLVLPSAGKEHRLDVLAISGLGSHPFGSFVHKKDANMWLVDDLPKDMPTARVMIYGYKSGLQDNNSIVQIDDLANSLRIILRQLLESRGSKPILLIGHSLGGLLIKEALIGISESVASGLLDRIFAILFFGAPHDGMEIESLIPMVKDQPNWSLLESLNFASHDPEYRDKVACILTRIQRSLTSHNTLNTGSQPLQVRRPSQPGTLARIQTDPSSENGAQSVRGVKRTADEMLPALHKRPRAGSQSAVIKIPQAAPESADLHGQAELDELRRSLIEQLYFSKIDERLTHLTPALRTTCRWFLTKPEYISWHDHSLRSDHHGFLWIKGNPGTGKSTLMKFLFGVAKDDTSRDRSHITLSFFFLARGTVEEKTVTGLYRSLLHQLFERVPELRASLEWMTTDGVRLVQREGWSEETLKQTLTHAVRRLGDRSLTIFVDALDECDVTQVGDMVTFFEDLCSVATESKALLKVCFSSRHYPTIFIQAGIELTLEDQVGHIEDIQNFISSKLRLGNSKQAESLRADILKKSSGIFLWVVLVLDILNAQYPNASISVNKIRKHLSEIPPKLNDLFQLIINRDGGNLEQLELCLKWVLFAARPLKPEELYFAIQYGSDRECSGFWDQDDVSLDSIKIFVRSCSKGLAEVTRNEDSLVQLIHESVRDFLLGRYNDQWSGKADNFEGHSHEILRDCCSAQLNTSVNQHVEIPEPLPKALDAAELRTTMSSKFPFLEYSVSNILRHANGAQRNNMHQEQFLAGFPLARWIFLYNALQRDDFSRYTESASLLYILAEKNLADLIQHHDQKESCFRVEAEWYRAPIVAALATGSRETVQLFIRACAKNEPPTSLLYSLYQQYDYDEETIFIIVLLKSGDFEPEYRLGPTALSWAARNGHEAAVKLLFEKGAEIEAKDTSSRTALSWAAGDGHEAIVKLLLKKGADLEAKDRTYGQTPLLWAVNNRDEAMVKLLLEKGADLKADDTIYGNTPLLWAFNNRHEAIVKLLLEKGADLEAKDKTNGQTPLSWAARKGHEAVVKLLLEKGADLEAKDKTYGQTPLSWAARKGHEAIVKLLTQWKNVG</sequence>
<comment type="caution">
    <text evidence="5">The sequence shown here is derived from an EMBL/GenBank/DDBJ whole genome shotgun (WGS) entry which is preliminary data.</text>
</comment>
<dbReference type="AlphaFoldDB" id="A0A9W9CT67"/>
<dbReference type="InterPro" id="IPR027417">
    <property type="entry name" value="P-loop_NTPase"/>
</dbReference>
<dbReference type="PANTHER" id="PTHR10039">
    <property type="entry name" value="AMELOGENIN"/>
    <property type="match status" value="1"/>
</dbReference>
<dbReference type="Pfam" id="PF12796">
    <property type="entry name" value="Ank_2"/>
    <property type="match status" value="2"/>
</dbReference>
<feature type="region of interest" description="Disordered" evidence="3">
    <location>
        <begin position="338"/>
        <end position="376"/>
    </location>
</feature>
<name>A0A9W9CT67_9PEZI</name>
<dbReference type="InterPro" id="IPR036770">
    <property type="entry name" value="Ankyrin_rpt-contain_sf"/>
</dbReference>
<keyword evidence="1" id="KW-0677">Repeat</keyword>
<dbReference type="Gene3D" id="3.40.50.300">
    <property type="entry name" value="P-loop containing nucleotide triphosphate hydrolases"/>
    <property type="match status" value="1"/>
</dbReference>
<dbReference type="Gene3D" id="3.40.50.1820">
    <property type="entry name" value="alpha/beta hydrolase"/>
    <property type="match status" value="1"/>
</dbReference>
<reference evidence="5" key="1">
    <citation type="submission" date="2022-10" db="EMBL/GenBank/DDBJ databases">
        <title>Tapping the CABI collections for fungal endophytes: first genome assemblies for Collariella, Neodidymelliopsis, Ascochyta clinopodiicola, Didymella pomorum, Didymosphaeria variabile, Neocosmospora piperis and Neocucurbitaria cava.</title>
        <authorList>
            <person name="Hill R."/>
        </authorList>
    </citation>
    <scope>NUCLEOTIDE SEQUENCE</scope>
    <source>
        <strain evidence="5">IMI 355082</strain>
    </source>
</reference>
<feature type="repeat" description="ANK" evidence="2">
    <location>
        <begin position="1060"/>
        <end position="1092"/>
    </location>
</feature>
<evidence type="ECO:0000259" key="4">
    <source>
        <dbReference type="Pfam" id="PF24883"/>
    </source>
</evidence>
<dbReference type="SUPFAM" id="SSF48403">
    <property type="entry name" value="Ankyrin repeat"/>
    <property type="match status" value="1"/>
</dbReference>
<dbReference type="PANTHER" id="PTHR10039:SF5">
    <property type="entry name" value="NACHT DOMAIN-CONTAINING PROTEIN"/>
    <property type="match status" value="1"/>
</dbReference>
<dbReference type="InterPro" id="IPR029058">
    <property type="entry name" value="AB_hydrolase_fold"/>
</dbReference>
<feature type="repeat" description="ANK" evidence="2">
    <location>
        <begin position="1128"/>
        <end position="1160"/>
    </location>
</feature>
<dbReference type="PROSITE" id="PS50088">
    <property type="entry name" value="ANK_REPEAT"/>
    <property type="match status" value="6"/>
</dbReference>
<evidence type="ECO:0000313" key="6">
    <source>
        <dbReference type="Proteomes" id="UP001140453"/>
    </source>
</evidence>
<accession>A0A9W9CT67</accession>
<feature type="domain" description="Nephrocystin 3-like N-terminal" evidence="4">
    <location>
        <begin position="450"/>
        <end position="627"/>
    </location>
</feature>
<dbReference type="Pfam" id="PF13606">
    <property type="entry name" value="Ank_3"/>
    <property type="match status" value="1"/>
</dbReference>
<evidence type="ECO:0000256" key="3">
    <source>
        <dbReference type="SAM" id="MobiDB-lite"/>
    </source>
</evidence>
<proteinExistence type="predicted"/>
<dbReference type="InterPro" id="IPR002110">
    <property type="entry name" value="Ankyrin_rpt"/>
</dbReference>
<keyword evidence="2" id="KW-0040">ANK repeat</keyword>
<evidence type="ECO:0000313" key="5">
    <source>
        <dbReference type="EMBL" id="KAJ4387255.1"/>
    </source>
</evidence>
<evidence type="ECO:0000256" key="2">
    <source>
        <dbReference type="PROSITE-ProRule" id="PRU00023"/>
    </source>
</evidence>
<dbReference type="SUPFAM" id="SSF52540">
    <property type="entry name" value="P-loop containing nucleoside triphosphate hydrolases"/>
    <property type="match status" value="1"/>
</dbReference>
<gene>
    <name evidence="5" type="ORF">N0V93_007844</name>
</gene>
<feature type="repeat" description="ANK" evidence="2">
    <location>
        <begin position="1027"/>
        <end position="1059"/>
    </location>
</feature>
<feature type="compositionally biased region" description="Polar residues" evidence="3">
    <location>
        <begin position="364"/>
        <end position="373"/>
    </location>
</feature>
<keyword evidence="6" id="KW-1185">Reference proteome</keyword>
<dbReference type="Proteomes" id="UP001140453">
    <property type="component" value="Unassembled WGS sequence"/>
</dbReference>
<feature type="repeat" description="ANK" evidence="2">
    <location>
        <begin position="1162"/>
        <end position="1194"/>
    </location>
</feature>
<protein>
    <recommendedName>
        <fullName evidence="4">Nephrocystin 3-like N-terminal domain-containing protein</fullName>
    </recommendedName>
</protein>
<organism evidence="5 6">
    <name type="scientific">Gnomoniopsis smithogilvyi</name>
    <dbReference type="NCBI Taxonomy" id="1191159"/>
    <lineage>
        <taxon>Eukaryota</taxon>
        <taxon>Fungi</taxon>
        <taxon>Dikarya</taxon>
        <taxon>Ascomycota</taxon>
        <taxon>Pezizomycotina</taxon>
        <taxon>Sordariomycetes</taxon>
        <taxon>Sordariomycetidae</taxon>
        <taxon>Diaporthales</taxon>
        <taxon>Gnomoniaceae</taxon>
        <taxon>Gnomoniopsis</taxon>
    </lineage>
</organism>
<dbReference type="PRINTS" id="PR01415">
    <property type="entry name" value="ANKYRIN"/>
</dbReference>
<dbReference type="OrthoDB" id="194358at2759"/>
<evidence type="ECO:0000256" key="1">
    <source>
        <dbReference type="ARBA" id="ARBA00022737"/>
    </source>
</evidence>
<dbReference type="Gene3D" id="1.25.40.20">
    <property type="entry name" value="Ankyrin repeat-containing domain"/>
    <property type="match status" value="2"/>
</dbReference>
<feature type="repeat" description="ANK" evidence="2">
    <location>
        <begin position="1094"/>
        <end position="1126"/>
    </location>
</feature>
<dbReference type="Pfam" id="PF00023">
    <property type="entry name" value="Ank"/>
    <property type="match status" value="1"/>
</dbReference>
<dbReference type="InterPro" id="IPR056884">
    <property type="entry name" value="NPHP3-like_N"/>
</dbReference>
<feature type="repeat" description="ANK" evidence="2">
    <location>
        <begin position="1196"/>
        <end position="1218"/>
    </location>
</feature>
<feature type="compositionally biased region" description="Polar residues" evidence="3">
    <location>
        <begin position="338"/>
        <end position="348"/>
    </location>
</feature>
<dbReference type="PROSITE" id="PS50297">
    <property type="entry name" value="ANK_REP_REGION"/>
    <property type="match status" value="6"/>
</dbReference>
<dbReference type="SUPFAM" id="SSF53474">
    <property type="entry name" value="alpha/beta-Hydrolases"/>
    <property type="match status" value="1"/>
</dbReference>
<dbReference type="SMART" id="SM00248">
    <property type="entry name" value="ANK"/>
    <property type="match status" value="6"/>
</dbReference>
<dbReference type="Pfam" id="PF24883">
    <property type="entry name" value="NPHP3_N"/>
    <property type="match status" value="1"/>
</dbReference>